<name>A0ABR7YHZ8_9SPHI</name>
<keyword evidence="4" id="KW-0472">Membrane</keyword>
<evidence type="ECO:0000259" key="6">
    <source>
        <dbReference type="Pfam" id="PF07980"/>
    </source>
</evidence>
<organism evidence="7 8">
    <name type="scientific">Sphingobacterium litopenaei</name>
    <dbReference type="NCBI Taxonomy" id="2763500"/>
    <lineage>
        <taxon>Bacteria</taxon>
        <taxon>Pseudomonadati</taxon>
        <taxon>Bacteroidota</taxon>
        <taxon>Sphingobacteriia</taxon>
        <taxon>Sphingobacteriales</taxon>
        <taxon>Sphingobacteriaceae</taxon>
        <taxon>Sphingobacterium</taxon>
    </lineage>
</organism>
<proteinExistence type="inferred from homology"/>
<comment type="caution">
    <text evidence="7">The sequence shown here is derived from an EMBL/GenBank/DDBJ whole genome shotgun (WGS) entry which is preliminary data.</text>
</comment>
<evidence type="ECO:0000256" key="4">
    <source>
        <dbReference type="ARBA" id="ARBA00023136"/>
    </source>
</evidence>
<evidence type="ECO:0000256" key="2">
    <source>
        <dbReference type="ARBA" id="ARBA00006275"/>
    </source>
</evidence>
<evidence type="ECO:0000256" key="3">
    <source>
        <dbReference type="ARBA" id="ARBA00022729"/>
    </source>
</evidence>
<sequence>MSTVRWNLKESLSAANAGDLIDKERQLELAYQAERSFDVFRNGKSLKREFPGPNRQFEEIQPTDFRVIYFIPQSAINSYSGTLTQNPTS</sequence>
<evidence type="ECO:0000313" key="7">
    <source>
        <dbReference type="EMBL" id="MBD1430946.1"/>
    </source>
</evidence>
<keyword evidence="5" id="KW-0998">Cell outer membrane</keyword>
<keyword evidence="3" id="KW-0732">Signal</keyword>
<dbReference type="Pfam" id="PF07980">
    <property type="entry name" value="SusD_RagB"/>
    <property type="match status" value="1"/>
</dbReference>
<feature type="domain" description="RagB/SusD" evidence="6">
    <location>
        <begin position="13"/>
        <end position="87"/>
    </location>
</feature>
<dbReference type="Gene3D" id="1.25.40.390">
    <property type="match status" value="1"/>
</dbReference>
<comment type="subcellular location">
    <subcellularLocation>
        <location evidence="1">Cell outer membrane</location>
    </subcellularLocation>
</comment>
<evidence type="ECO:0000256" key="5">
    <source>
        <dbReference type="ARBA" id="ARBA00023237"/>
    </source>
</evidence>
<dbReference type="Proteomes" id="UP000651271">
    <property type="component" value="Unassembled WGS sequence"/>
</dbReference>
<dbReference type="InterPro" id="IPR012944">
    <property type="entry name" value="SusD_RagB_dom"/>
</dbReference>
<accession>A0ABR7YHZ8</accession>
<reference evidence="7 8" key="1">
    <citation type="submission" date="2020-08" db="EMBL/GenBank/DDBJ databases">
        <title>Sphingobacterium sp. DN04309 isolated from aquaculture water.</title>
        <authorList>
            <person name="Zhang M."/>
        </authorList>
    </citation>
    <scope>NUCLEOTIDE SEQUENCE [LARGE SCALE GENOMIC DNA]</scope>
    <source>
        <strain evidence="7 8">DN04309</strain>
    </source>
</reference>
<comment type="similarity">
    <text evidence="2">Belongs to the SusD family.</text>
</comment>
<protein>
    <submittedName>
        <fullName evidence="7">RagB/SusD family nutrient uptake outer membrane protein</fullName>
    </submittedName>
</protein>
<gene>
    <name evidence="7" type="ORF">H8B04_15530</name>
</gene>
<dbReference type="EMBL" id="JACOIJ010000046">
    <property type="protein sequence ID" value="MBD1430946.1"/>
    <property type="molecule type" value="Genomic_DNA"/>
</dbReference>
<keyword evidence="8" id="KW-1185">Reference proteome</keyword>
<evidence type="ECO:0000313" key="8">
    <source>
        <dbReference type="Proteomes" id="UP000651271"/>
    </source>
</evidence>
<evidence type="ECO:0000256" key="1">
    <source>
        <dbReference type="ARBA" id="ARBA00004442"/>
    </source>
</evidence>
<dbReference type="SUPFAM" id="SSF48452">
    <property type="entry name" value="TPR-like"/>
    <property type="match status" value="1"/>
</dbReference>
<dbReference type="InterPro" id="IPR011990">
    <property type="entry name" value="TPR-like_helical_dom_sf"/>
</dbReference>